<dbReference type="EMBL" id="JAEHOE010000011">
    <property type="protein sequence ID" value="KAG2498217.1"/>
    <property type="molecule type" value="Genomic_DNA"/>
</dbReference>
<evidence type="ECO:0000313" key="11">
    <source>
        <dbReference type="EMBL" id="KAG2498217.1"/>
    </source>
</evidence>
<dbReference type="SMART" id="SM00321">
    <property type="entry name" value="WSC"/>
    <property type="match status" value="1"/>
</dbReference>
<feature type="domain" description="WSC" evidence="10">
    <location>
        <begin position="1437"/>
        <end position="1531"/>
    </location>
</feature>
<dbReference type="InterPro" id="IPR000152">
    <property type="entry name" value="EGF-type_Asp/Asn_hydroxyl_site"/>
</dbReference>
<dbReference type="PANTHER" id="PTHR24039:SF28">
    <property type="entry name" value="EGF-LIKE DOMAIN-CONTAINING PROTEIN"/>
    <property type="match status" value="1"/>
</dbReference>
<evidence type="ECO:0000256" key="8">
    <source>
        <dbReference type="PROSITE-ProRule" id="PRU00076"/>
    </source>
</evidence>
<organism evidence="11 12">
    <name type="scientific">Edaphochlamys debaryana</name>
    <dbReference type="NCBI Taxonomy" id="47281"/>
    <lineage>
        <taxon>Eukaryota</taxon>
        <taxon>Viridiplantae</taxon>
        <taxon>Chlorophyta</taxon>
        <taxon>core chlorophytes</taxon>
        <taxon>Chlorophyceae</taxon>
        <taxon>CS clade</taxon>
        <taxon>Chlamydomonadales</taxon>
        <taxon>Chlamydomonadales incertae sedis</taxon>
        <taxon>Edaphochlamys</taxon>
    </lineage>
</organism>
<dbReference type="SMART" id="SM00179">
    <property type="entry name" value="EGF_CA"/>
    <property type="match status" value="5"/>
</dbReference>
<dbReference type="Pfam" id="PF07645">
    <property type="entry name" value="EGF_CA"/>
    <property type="match status" value="1"/>
</dbReference>
<dbReference type="InterPro" id="IPR008979">
    <property type="entry name" value="Galactose-bd-like_sf"/>
</dbReference>
<dbReference type="PROSITE" id="PS51212">
    <property type="entry name" value="WSC"/>
    <property type="match status" value="1"/>
</dbReference>
<dbReference type="SMART" id="SM00181">
    <property type="entry name" value="EGF"/>
    <property type="match status" value="8"/>
</dbReference>
<evidence type="ECO:0000259" key="9">
    <source>
        <dbReference type="PROSITE" id="PS50026"/>
    </source>
</evidence>
<keyword evidence="4" id="KW-0677">Repeat</keyword>
<dbReference type="OrthoDB" id="537063at2759"/>
<keyword evidence="1 8" id="KW-0245">EGF-like domain</keyword>
<evidence type="ECO:0000313" key="12">
    <source>
        <dbReference type="Proteomes" id="UP000612055"/>
    </source>
</evidence>
<gene>
    <name evidence="11" type="ORF">HYH03_003968</name>
</gene>
<dbReference type="SMART" id="SM00607">
    <property type="entry name" value="FTP"/>
    <property type="match status" value="1"/>
</dbReference>
<keyword evidence="7" id="KW-0325">Glycoprotein</keyword>
<proteinExistence type="predicted"/>
<evidence type="ECO:0000259" key="10">
    <source>
        <dbReference type="PROSITE" id="PS51212"/>
    </source>
</evidence>
<evidence type="ECO:0000256" key="4">
    <source>
        <dbReference type="ARBA" id="ARBA00022737"/>
    </source>
</evidence>
<feature type="domain" description="EGF-like" evidence="9">
    <location>
        <begin position="415"/>
        <end position="458"/>
    </location>
</feature>
<dbReference type="CDD" id="cd00054">
    <property type="entry name" value="EGF_CA"/>
    <property type="match status" value="4"/>
</dbReference>
<dbReference type="PANTHER" id="PTHR24039">
    <property type="entry name" value="FIBRILLIN-RELATED"/>
    <property type="match status" value="1"/>
</dbReference>
<evidence type="ECO:0000256" key="3">
    <source>
        <dbReference type="ARBA" id="ARBA00022729"/>
    </source>
</evidence>
<dbReference type="InterPro" id="IPR000742">
    <property type="entry name" value="EGF"/>
</dbReference>
<dbReference type="InterPro" id="IPR002889">
    <property type="entry name" value="WSC_carb-bd"/>
</dbReference>
<evidence type="ECO:0000256" key="1">
    <source>
        <dbReference type="ARBA" id="ARBA00022536"/>
    </source>
</evidence>
<keyword evidence="12" id="KW-1185">Reference proteome</keyword>
<keyword evidence="5" id="KW-0106">Calcium</keyword>
<evidence type="ECO:0000256" key="6">
    <source>
        <dbReference type="ARBA" id="ARBA00023157"/>
    </source>
</evidence>
<keyword evidence="2" id="KW-0479">Metal-binding</keyword>
<dbReference type="InterPro" id="IPR018097">
    <property type="entry name" value="EGF_Ca-bd_CS"/>
</dbReference>
<dbReference type="FunFam" id="2.10.25.10:FF:000038">
    <property type="entry name" value="Fibrillin 2"/>
    <property type="match status" value="1"/>
</dbReference>
<evidence type="ECO:0000256" key="7">
    <source>
        <dbReference type="ARBA" id="ARBA00023180"/>
    </source>
</evidence>
<dbReference type="Gene3D" id="2.60.120.260">
    <property type="entry name" value="Galactose-binding domain-like"/>
    <property type="match status" value="2"/>
</dbReference>
<dbReference type="SUPFAM" id="SSF57184">
    <property type="entry name" value="Growth factor receptor domain"/>
    <property type="match status" value="1"/>
</dbReference>
<comment type="caution">
    <text evidence="11">The sequence shown here is derived from an EMBL/GenBank/DDBJ whole genome shotgun (WGS) entry which is preliminary data.</text>
</comment>
<dbReference type="SUPFAM" id="SSF49785">
    <property type="entry name" value="Galactose-binding domain-like"/>
    <property type="match status" value="2"/>
</dbReference>
<reference evidence="11" key="1">
    <citation type="journal article" date="2020" name="bioRxiv">
        <title>Comparative genomics of Chlamydomonas.</title>
        <authorList>
            <person name="Craig R.J."/>
            <person name="Hasan A.R."/>
            <person name="Ness R.W."/>
            <person name="Keightley P.D."/>
        </authorList>
    </citation>
    <scope>NUCLEOTIDE SEQUENCE</scope>
    <source>
        <strain evidence="11">CCAP 11/70</strain>
    </source>
</reference>
<dbReference type="InterPro" id="IPR001881">
    <property type="entry name" value="EGF-like_Ca-bd_dom"/>
</dbReference>
<dbReference type="GO" id="GO:0005509">
    <property type="term" value="F:calcium ion binding"/>
    <property type="evidence" value="ECO:0007669"/>
    <property type="project" value="InterPro"/>
</dbReference>
<evidence type="ECO:0000256" key="2">
    <source>
        <dbReference type="ARBA" id="ARBA00022723"/>
    </source>
</evidence>
<dbReference type="PROSITE" id="PS50026">
    <property type="entry name" value="EGF_3"/>
    <property type="match status" value="3"/>
</dbReference>
<dbReference type="Gene3D" id="2.10.25.10">
    <property type="entry name" value="Laminin"/>
    <property type="match status" value="3"/>
</dbReference>
<name>A0A835YB39_9CHLO</name>
<dbReference type="Proteomes" id="UP000612055">
    <property type="component" value="Unassembled WGS sequence"/>
</dbReference>
<dbReference type="InterPro" id="IPR013320">
    <property type="entry name" value="ConA-like_dom_sf"/>
</dbReference>
<dbReference type="PROSITE" id="PS01186">
    <property type="entry name" value="EGF_2"/>
    <property type="match status" value="1"/>
</dbReference>
<dbReference type="InterPro" id="IPR006585">
    <property type="entry name" value="FTP1"/>
</dbReference>
<evidence type="ECO:0008006" key="13">
    <source>
        <dbReference type="Google" id="ProtNLM"/>
    </source>
</evidence>
<dbReference type="PROSITE" id="PS01187">
    <property type="entry name" value="EGF_CA"/>
    <property type="match status" value="1"/>
</dbReference>
<feature type="domain" description="EGF-like" evidence="9">
    <location>
        <begin position="499"/>
        <end position="551"/>
    </location>
</feature>
<protein>
    <recommendedName>
        <fullName evidence="13">EGF-like domain-containing protein</fullName>
    </recommendedName>
</protein>
<comment type="caution">
    <text evidence="8">Lacks conserved residue(s) required for the propagation of feature annotation.</text>
</comment>
<dbReference type="SUPFAM" id="SSF49899">
    <property type="entry name" value="Concanavalin A-like lectins/glucanases"/>
    <property type="match status" value="3"/>
</dbReference>
<dbReference type="InterPro" id="IPR049883">
    <property type="entry name" value="NOTCH1_EGF-like"/>
</dbReference>
<keyword evidence="6" id="KW-1015">Disulfide bond</keyword>
<accession>A0A835YB39</accession>
<dbReference type="Gene3D" id="2.60.120.200">
    <property type="match status" value="3"/>
</dbReference>
<feature type="domain" description="EGF-like" evidence="9">
    <location>
        <begin position="209"/>
        <end position="245"/>
    </location>
</feature>
<sequence>MLALTTVGSLAACPDFTGYVTWPDWDNNYGGLAQGTSAADAVRRCNLDARGVTGDGWYYSDMRTANPANGSCLYIRDKTICKSYAGFVAWTDYDVNGYNLYAQPSVNETEALRKCNLAPTTCQGFNNIGYLKGAVATVVPNPGVCLWVRSTISANLYTCRDTSRVDWTNMWQSGKYDYNTCTAGGNVFTDQRNLPYPGDLGTCTCIAKGPPDCSARPCGGGAVCQDQWLGYRCLCPEGRFYNYASNTCLNETCASGVCGTAPCVPDSTTASGIRCACKAGYRFDLLTRSCVDVDEWGSFRCTCANGLFFNGATCADMAECQRYTPPCGGSSRCVNINAATTALGATQKGYNCTCARGTYSATPNDCACPACPVTTYCSTAPCGTVATCTEFPAGFKCTCKTAGQWFDYTNKICKDENECAAVPPPCGEGICVNYVNATRFGCTCPNGFTYNPTTKKCDDVNECLLGTHNCGTANCTNTVGAFVCTCRPGMVLVNGACRDTDECATGATKNPCGGSSRCTNIVTNATTTGPGYSCTCPAAGYSYFPAYSNCGCTRPATFCSGPGFLVQQLDCDGDGLPDWTCLSANGTQSGLIRSGNNCAVEFPAAAGVAFCPAFFSAPVPDDPRYGNVARGRPAAASSTWSGGALAGQTSFGPGLAVDGTGQFMATNIGDRKPWLRVQLAEPTLVVGFAIYNMVAKEDWLRLRLAEVRVGSNLDISLNRLVWKQPADVTTQAFSYVMPMGYRTWGTYVSLQNLNPDPNNYLLHIMELEVYGLPPSDSKVPSNVAKGKPVYASSSALPDTSQEVFNPQYVTDAVPNRSFRSGFNDRAPWIMVNLLALTGVTGFGILNRLDCCQDQIRNAQLRVGNSSAAPLTNRLVWTQTTWPLGQTFVASFAVVPGRVVVLQNNNNVGESYYLNIAELEVYGYPLDLTSTILDLRPESGHFDASSGIILGSISGNEPLRWSDNFLGSGLQASKRVELYGNCSVDTAAAEGYGSLVFDGNTCFGKTLDDMPLPAWSNDQTAAFTVLIISKQATPPVPLDRDSYVLSQISRTPDNYNNQVVLTNGDTLLYGEIRTTPPDYGGYASQYLDDGYSDPCFDQYDTWSFNALVRHVGGTTRTWYRSLGLGGAGETAVAIRSWLEDSGVGVDGGNLTIGADHRDYANFLKGRVGAVLVYNKALTSQQISAVYRSYAPRFGWATDLPLYLRPDAANFDAARGLQLSNTTGAAVRWLGQVAGQALALSGACSQDVSAVGGGYGSVVFGGSCTGRMATKLAGWSASPTAAFTIVTISQQQAAPTTPYVLAQLSRTPTDANYQLSLGSSIYTSVNGTGGWAFNATAPSAQAGVWNLDVLVRKPGGTTGALFRGGPAGLTMVQSFSGQAAVRIDGDGFAVGADVRTNSAFLRGKLAVVLVYNRALTRQQVTALHRFYAPRFGWSVDTTAPTFLGCFTAPLQRRFPIVLASNHAAMTPALCDSLARDKGLRVFALNNGRNCFGGFDEAVGVEGCPSGLACAVPCSGDAEATCGGASANSVYRVGGKGALVANPCHTNPCPGDPRAVCKPSPDGRAQDCSQCQAGTIKNAFGICESPDLDLKPECAHFDAGRGVTATGTAKRATSWKDVARNQNLTLTGNCTLETSLGAIITDGSTCFARLPTTLIGWSNAPTAAFSIVVIGYQQRPNVGATADFRLVTLSRNPTTAPGRELVFGSKMSLYDGSATTVPSMAGTMPPPQYDAWAMHAYVRQPGGTAGAYYRNKYNSSASDVMTQRSVASYLTWTGQTPTPVDADSFVVGADWRDNAQYFKGAISVVLVYNRALTLDHLDAIYRSYMPRFRISVDLPNDLKPEAGHFDASRGVTKLSSEIYTWTDVRGDTKPLLLFSGGTAAIPSCYFDSSATEGGYGTMIHDDLLTMQGCSGSSVNDDATSAELQGWNSSATAGFTVVVIAKPEQQRGVLELPHIAMYDSATDAQLFLGQGVTLLDPSTGEEYFSAYYPELKDTWNMQAFVRQPGGRAGALYRTAPSGSSVLPLKSWANQRPLPVGGRLGVGTIQDAENWIYRGRVSVILVYSRALTPAGLEALRRHYAPRFGWDAGVSILDPCAVNPCPGNPFAVCKSSADGASQDCETCQAGYKKDSYGICVAGSVCPDITGYEAYVNTDTMGNEILNPARADGSWASPLDECRKRRSCRAFSAYPQFAGQGFLYNTAGYYHTERQGACLYYKSADLVCPPQPGYTVILDVDIAKGNLTGLVLSPLTFCNANSSCTAFVTGLNDDITRGVAKALVSAQTDKQDFDPLSNPLLTTPGTCFYIKDSYKNRHCHCPVSQGCRRIADTDGDGLVDCLCDPKAAVNATSNGTTTGRRSTLAYTHDGVPSASLDGYVGPAVRRRLKASAAGGSGDSYTVNSCNGCAPKKAKK</sequence>
<keyword evidence="3" id="KW-0732">Signal</keyword>
<dbReference type="InterPro" id="IPR009030">
    <property type="entry name" value="Growth_fac_rcpt_cys_sf"/>
</dbReference>
<dbReference type="PROSITE" id="PS00010">
    <property type="entry name" value="ASX_HYDROXYL"/>
    <property type="match status" value="1"/>
</dbReference>
<evidence type="ECO:0000256" key="5">
    <source>
        <dbReference type="ARBA" id="ARBA00022837"/>
    </source>
</evidence>